<evidence type="ECO:0000256" key="5">
    <source>
        <dbReference type="ARBA" id="ARBA00023136"/>
    </source>
</evidence>
<dbReference type="Proteomes" id="UP001152320">
    <property type="component" value="Chromosome 1"/>
</dbReference>
<dbReference type="EMBL" id="JAIZAY010000001">
    <property type="protein sequence ID" value="KAJ8049868.1"/>
    <property type="molecule type" value="Genomic_DNA"/>
</dbReference>
<dbReference type="OrthoDB" id="6083617at2759"/>
<dbReference type="InterPro" id="IPR007593">
    <property type="entry name" value="CD225/Dispanin_fam"/>
</dbReference>
<sequence length="119" mass="12887">MMKTPLEKDFPKPIEDLTIQQTETTIEPSPSLTTHRHRHGTPPDCMIFSVLVTVFCCPMIGVGAIFASLKVRELLAAGDLSGAWRASDLAKFLITGGALVGIAIIVVILFLGFFKITCV</sequence>
<keyword evidence="4 6" id="KW-1133">Transmembrane helix</keyword>
<comment type="similarity">
    <text evidence="2">Belongs to the CD225/Dispanin family.</text>
</comment>
<dbReference type="InterPro" id="IPR051423">
    <property type="entry name" value="CD225/Dispanin"/>
</dbReference>
<dbReference type="Pfam" id="PF04505">
    <property type="entry name" value="CD225"/>
    <property type="match status" value="1"/>
</dbReference>
<keyword evidence="3 6" id="KW-0812">Transmembrane</keyword>
<dbReference type="GO" id="GO:0016020">
    <property type="term" value="C:membrane"/>
    <property type="evidence" value="ECO:0007669"/>
    <property type="project" value="UniProtKB-SubCell"/>
</dbReference>
<gene>
    <name evidence="7" type="ORF">HOLleu_02794</name>
</gene>
<keyword evidence="8" id="KW-1185">Reference proteome</keyword>
<dbReference type="PANTHER" id="PTHR14948">
    <property type="entry name" value="NG5"/>
    <property type="match status" value="1"/>
</dbReference>
<dbReference type="AlphaFoldDB" id="A0A9Q1CS45"/>
<keyword evidence="5 6" id="KW-0472">Membrane</keyword>
<dbReference type="PANTHER" id="PTHR14948:SF25">
    <property type="entry name" value="DUF4190 DOMAIN-CONTAINING PROTEIN"/>
    <property type="match status" value="1"/>
</dbReference>
<evidence type="ECO:0000256" key="1">
    <source>
        <dbReference type="ARBA" id="ARBA00004370"/>
    </source>
</evidence>
<evidence type="ECO:0000256" key="6">
    <source>
        <dbReference type="SAM" id="Phobius"/>
    </source>
</evidence>
<organism evidence="7 8">
    <name type="scientific">Holothuria leucospilota</name>
    <name type="common">Black long sea cucumber</name>
    <name type="synonym">Mertensiothuria leucospilota</name>
    <dbReference type="NCBI Taxonomy" id="206669"/>
    <lineage>
        <taxon>Eukaryota</taxon>
        <taxon>Metazoa</taxon>
        <taxon>Echinodermata</taxon>
        <taxon>Eleutherozoa</taxon>
        <taxon>Echinozoa</taxon>
        <taxon>Holothuroidea</taxon>
        <taxon>Aspidochirotacea</taxon>
        <taxon>Aspidochirotida</taxon>
        <taxon>Holothuriidae</taxon>
        <taxon>Holothuria</taxon>
    </lineage>
</organism>
<accession>A0A9Q1CS45</accession>
<evidence type="ECO:0000313" key="8">
    <source>
        <dbReference type="Proteomes" id="UP001152320"/>
    </source>
</evidence>
<proteinExistence type="inferred from homology"/>
<comment type="caution">
    <text evidence="7">The sequence shown here is derived from an EMBL/GenBank/DDBJ whole genome shotgun (WGS) entry which is preliminary data.</text>
</comment>
<evidence type="ECO:0000256" key="4">
    <source>
        <dbReference type="ARBA" id="ARBA00022989"/>
    </source>
</evidence>
<feature type="transmembrane region" description="Helical" evidence="6">
    <location>
        <begin position="45"/>
        <end position="69"/>
    </location>
</feature>
<name>A0A9Q1CS45_HOLLE</name>
<evidence type="ECO:0000313" key="7">
    <source>
        <dbReference type="EMBL" id="KAJ8049868.1"/>
    </source>
</evidence>
<evidence type="ECO:0000256" key="2">
    <source>
        <dbReference type="ARBA" id="ARBA00006843"/>
    </source>
</evidence>
<evidence type="ECO:0000256" key="3">
    <source>
        <dbReference type="ARBA" id="ARBA00022692"/>
    </source>
</evidence>
<comment type="subcellular location">
    <subcellularLocation>
        <location evidence="1">Membrane</location>
    </subcellularLocation>
</comment>
<feature type="transmembrane region" description="Helical" evidence="6">
    <location>
        <begin position="89"/>
        <end position="114"/>
    </location>
</feature>
<protein>
    <submittedName>
        <fullName evidence="7">Proline rich transmembrane protein 1B</fullName>
    </submittedName>
</protein>
<reference evidence="7" key="1">
    <citation type="submission" date="2021-10" db="EMBL/GenBank/DDBJ databases">
        <title>Tropical sea cucumber genome reveals ecological adaptation and Cuvierian tubules defense mechanism.</title>
        <authorList>
            <person name="Chen T."/>
        </authorList>
    </citation>
    <scope>NUCLEOTIDE SEQUENCE</scope>
    <source>
        <strain evidence="7">Nanhai2018</strain>
        <tissue evidence="7">Muscle</tissue>
    </source>
</reference>